<keyword evidence="2 5" id="KW-0812">Transmembrane</keyword>
<gene>
    <name evidence="9" type="primary">LOC106159627</name>
</gene>
<dbReference type="AlphaFoldDB" id="A0A1S3HZG1"/>
<feature type="transmembrane region" description="Helical" evidence="5">
    <location>
        <begin position="250"/>
        <end position="274"/>
    </location>
</feature>
<evidence type="ECO:0000256" key="5">
    <source>
        <dbReference type="RuleBase" id="RU000687"/>
    </source>
</evidence>
<feature type="transmembrane region" description="Helical" evidence="5">
    <location>
        <begin position="310"/>
        <end position="332"/>
    </location>
</feature>
<evidence type="ECO:0000313" key="9">
    <source>
        <dbReference type="RefSeq" id="XP_013391402.1"/>
    </source>
</evidence>
<feature type="chain" id="PRO_5022269050" evidence="5">
    <location>
        <begin position="28"/>
        <end position="361"/>
    </location>
</feature>
<feature type="domain" description="Neurotransmitter-gated ion-channel ligand-binding" evidence="6">
    <location>
        <begin position="33"/>
        <end position="249"/>
    </location>
</feature>
<dbReference type="KEGG" id="lak:106159627"/>
<protein>
    <submittedName>
        <fullName evidence="9">Neuronal acetylcholine receptor subunit alpha-2-like</fullName>
    </submittedName>
</protein>
<comment type="similarity">
    <text evidence="5">Belongs to the ligand-gated ion channel (TC 1.A.9) family.</text>
</comment>
<dbReference type="InterPro" id="IPR018000">
    <property type="entry name" value="Neurotransmitter_ion_chnl_CS"/>
</dbReference>
<evidence type="ECO:0000256" key="1">
    <source>
        <dbReference type="ARBA" id="ARBA00004141"/>
    </source>
</evidence>
<dbReference type="InParanoid" id="A0A1S3HZG1"/>
<reference evidence="9" key="1">
    <citation type="submission" date="2025-08" db="UniProtKB">
        <authorList>
            <consortium name="RefSeq"/>
        </authorList>
    </citation>
    <scope>IDENTIFICATION</scope>
    <source>
        <tissue evidence="9">Gonads</tissue>
    </source>
</reference>
<dbReference type="GO" id="GO:0016020">
    <property type="term" value="C:membrane"/>
    <property type="evidence" value="ECO:0007669"/>
    <property type="project" value="UniProtKB-SubCell"/>
</dbReference>
<evidence type="ECO:0000256" key="4">
    <source>
        <dbReference type="ARBA" id="ARBA00023136"/>
    </source>
</evidence>
<dbReference type="Pfam" id="PF02931">
    <property type="entry name" value="Neur_chan_LBD"/>
    <property type="match status" value="1"/>
</dbReference>
<evidence type="ECO:0000259" key="6">
    <source>
        <dbReference type="Pfam" id="PF02931"/>
    </source>
</evidence>
<dbReference type="InterPro" id="IPR038050">
    <property type="entry name" value="Neuro_actylchol_rec"/>
</dbReference>
<dbReference type="STRING" id="7574.A0A1S3HZG1"/>
<organism evidence="8 9">
    <name type="scientific">Lingula anatina</name>
    <name type="common">Brachiopod</name>
    <name type="synonym">Lingula unguis</name>
    <dbReference type="NCBI Taxonomy" id="7574"/>
    <lineage>
        <taxon>Eukaryota</taxon>
        <taxon>Metazoa</taxon>
        <taxon>Spiralia</taxon>
        <taxon>Lophotrochozoa</taxon>
        <taxon>Brachiopoda</taxon>
        <taxon>Linguliformea</taxon>
        <taxon>Lingulata</taxon>
        <taxon>Lingulida</taxon>
        <taxon>Linguloidea</taxon>
        <taxon>Lingulidae</taxon>
        <taxon>Lingula</taxon>
    </lineage>
</organism>
<dbReference type="RefSeq" id="XP_013391402.1">
    <property type="nucleotide sequence ID" value="XM_013535948.1"/>
</dbReference>
<keyword evidence="8" id="KW-1185">Reference proteome</keyword>
<dbReference type="GO" id="GO:0005230">
    <property type="term" value="F:extracellular ligand-gated monoatomic ion channel activity"/>
    <property type="evidence" value="ECO:0007669"/>
    <property type="project" value="InterPro"/>
</dbReference>
<dbReference type="Pfam" id="PF02932">
    <property type="entry name" value="Neur_chan_memb"/>
    <property type="match status" value="1"/>
</dbReference>
<dbReference type="OrthoDB" id="6142423at2759"/>
<keyword evidence="3 5" id="KW-1133">Transmembrane helix</keyword>
<feature type="domain" description="Neurotransmitter-gated ion-channel transmembrane" evidence="7">
    <location>
        <begin position="257"/>
        <end position="332"/>
    </location>
</feature>
<dbReference type="Proteomes" id="UP000085678">
    <property type="component" value="Unplaced"/>
</dbReference>
<dbReference type="InterPro" id="IPR006029">
    <property type="entry name" value="Neurotrans-gated_channel_TM"/>
</dbReference>
<dbReference type="Gene3D" id="1.20.58.390">
    <property type="entry name" value="Neurotransmitter-gated ion-channel transmembrane domain"/>
    <property type="match status" value="1"/>
</dbReference>
<feature type="signal peptide" evidence="5">
    <location>
        <begin position="1"/>
        <end position="27"/>
    </location>
</feature>
<feature type="transmembrane region" description="Helical" evidence="5">
    <location>
        <begin position="286"/>
        <end position="304"/>
    </location>
</feature>
<dbReference type="CDD" id="cd18989">
    <property type="entry name" value="LGIC_ECD_cation"/>
    <property type="match status" value="1"/>
</dbReference>
<dbReference type="SUPFAM" id="SSF63712">
    <property type="entry name" value="Nicotinic receptor ligand binding domain-like"/>
    <property type="match status" value="1"/>
</dbReference>
<dbReference type="SUPFAM" id="SSF90112">
    <property type="entry name" value="Neurotransmitter-gated ion-channel transmembrane pore"/>
    <property type="match status" value="1"/>
</dbReference>
<dbReference type="GeneID" id="106159627"/>
<comment type="subcellular location">
    <subcellularLocation>
        <location evidence="1">Membrane</location>
        <topology evidence="1">Multi-pass membrane protein</topology>
    </subcellularLocation>
</comment>
<keyword evidence="5" id="KW-0732">Signal</keyword>
<dbReference type="InterPro" id="IPR006202">
    <property type="entry name" value="Neur_chan_lig-bd"/>
</dbReference>
<evidence type="ECO:0000256" key="3">
    <source>
        <dbReference type="ARBA" id="ARBA00022989"/>
    </source>
</evidence>
<sequence length="361" mass="40540">MNMMFPLTWMALIGVLASLELIRGARGNSAMDRLMEYVGNRTNPLSIPLPEDVGPLSVNITMVISNIFRLDEVYQTLTSGLWFVLKNSLLYFLQQHWTDYRLTWNPAEYGNISLISVPLQKVWKPDVEMFITADDNPMLYSATYGDVTMCQLRSNGTVEWLPHRRVSSTCAVDVYFYPFDSQSCGLHIYSPTLPAIFLNWTVASPIDATRGSNLSSREWEVISLDHSTYNSKDAAVSIIIELKINIRRNFSFFSLAILLPSALLAVLTLAMFWIPPNSTDKMSMGMAIWTCLCVILLVLVGIVPGGGGRIPLVGSFFILNLVLVTATMIVMIGTTTMAENCTPVPRWLSKSEPLDYKYMRF</sequence>
<dbReference type="PANTHER" id="PTHR18945">
    <property type="entry name" value="NEUROTRANSMITTER GATED ION CHANNEL"/>
    <property type="match status" value="1"/>
</dbReference>
<keyword evidence="5" id="KW-0407">Ion channel</keyword>
<dbReference type="GO" id="GO:0004888">
    <property type="term" value="F:transmembrane signaling receptor activity"/>
    <property type="evidence" value="ECO:0007669"/>
    <property type="project" value="InterPro"/>
</dbReference>
<name>A0A1S3HZG1_LINAN</name>
<dbReference type="PROSITE" id="PS00236">
    <property type="entry name" value="NEUROTR_ION_CHANNEL"/>
    <property type="match status" value="1"/>
</dbReference>
<dbReference type="PRINTS" id="PR00252">
    <property type="entry name" value="NRIONCHANNEL"/>
</dbReference>
<proteinExistence type="inferred from homology"/>
<dbReference type="InterPro" id="IPR036719">
    <property type="entry name" value="Neuro-gated_channel_TM_sf"/>
</dbReference>
<evidence type="ECO:0000313" key="8">
    <source>
        <dbReference type="Proteomes" id="UP000085678"/>
    </source>
</evidence>
<keyword evidence="5" id="KW-0813">Transport</keyword>
<evidence type="ECO:0000256" key="2">
    <source>
        <dbReference type="ARBA" id="ARBA00022692"/>
    </source>
</evidence>
<dbReference type="CDD" id="cd19051">
    <property type="entry name" value="LGIC_TM_cation"/>
    <property type="match status" value="1"/>
</dbReference>
<dbReference type="InterPro" id="IPR006201">
    <property type="entry name" value="Neur_channel"/>
</dbReference>
<evidence type="ECO:0000259" key="7">
    <source>
        <dbReference type="Pfam" id="PF02932"/>
    </source>
</evidence>
<dbReference type="Gene3D" id="2.70.170.10">
    <property type="entry name" value="Neurotransmitter-gated ion-channel ligand-binding domain"/>
    <property type="match status" value="1"/>
</dbReference>
<keyword evidence="4 5" id="KW-0472">Membrane</keyword>
<keyword evidence="5" id="KW-0406">Ion transport</keyword>
<dbReference type="InterPro" id="IPR036734">
    <property type="entry name" value="Neur_chan_lig-bd_sf"/>
</dbReference>
<comment type="caution">
    <text evidence="5">Lacks conserved residue(s) required for the propagation of feature annotation.</text>
</comment>
<accession>A0A1S3HZG1</accession>